<dbReference type="RefSeq" id="WP_007557952.1">
    <property type="nucleotide sequence ID" value="NZ_DS990118.1"/>
</dbReference>
<dbReference type="EMBL" id="ABQC02000020">
    <property type="protein sequence ID" value="EDY95296.1"/>
    <property type="molecule type" value="Genomic_DNA"/>
</dbReference>
<evidence type="ECO:0000313" key="3">
    <source>
        <dbReference type="Proteomes" id="UP000003452"/>
    </source>
</evidence>
<feature type="compositionally biased region" description="Acidic residues" evidence="1">
    <location>
        <begin position="109"/>
        <end position="120"/>
    </location>
</feature>
<accession>B5D082</accession>
<feature type="region of interest" description="Disordered" evidence="1">
    <location>
        <begin position="71"/>
        <end position="120"/>
    </location>
</feature>
<name>B5D082_PHOPM</name>
<proteinExistence type="predicted"/>
<protein>
    <submittedName>
        <fullName evidence="2">Uncharacterized protein</fullName>
    </submittedName>
</protein>
<dbReference type="HOGENOM" id="CLU_165943_0_0_10"/>
<gene>
    <name evidence="2" type="ORF">BACPLE_02405</name>
</gene>
<evidence type="ECO:0000313" key="2">
    <source>
        <dbReference type="EMBL" id="EDY95296.1"/>
    </source>
</evidence>
<evidence type="ECO:0000256" key="1">
    <source>
        <dbReference type="SAM" id="MobiDB-lite"/>
    </source>
</evidence>
<reference evidence="2 3" key="2">
    <citation type="submission" date="2008-08" db="EMBL/GenBank/DDBJ databases">
        <authorList>
            <person name="Fulton L."/>
            <person name="Clifton S."/>
            <person name="Fulton B."/>
            <person name="Xu J."/>
            <person name="Minx P."/>
            <person name="Pepin K.H."/>
            <person name="Johnson M."/>
            <person name="Thiruvilangam P."/>
            <person name="Bhonagiri V."/>
            <person name="Nash W.E."/>
            <person name="Mardis E.R."/>
            <person name="Wilson R.K."/>
        </authorList>
    </citation>
    <scope>NUCLEOTIDE SEQUENCE [LARGE SCALE GENOMIC DNA]</scope>
    <source>
        <strain evidence="3">DSM 17135 / JCM 12973 / M2</strain>
    </source>
</reference>
<dbReference type="OrthoDB" id="5862412at2"/>
<dbReference type="AlphaFoldDB" id="B5D082"/>
<dbReference type="Proteomes" id="UP000003452">
    <property type="component" value="Unassembled WGS sequence"/>
</dbReference>
<dbReference type="eggNOG" id="ENOG5030XDU">
    <property type="taxonomic scope" value="Bacteria"/>
</dbReference>
<sequence length="120" mass="13668">MGQFSWFTQDTNHRIVNGENYKVVMTDDKGHKYVEQCYEGYGEFGGKDYYELLAEMNGLGSDRAKGIELAFENSPNGRNPNIKHPSITENGEYFGGKAPESDPDQGFPDIDEDEEWEDEE</sequence>
<organism evidence="2 3">
    <name type="scientific">Phocaeicola plebeius (strain DSM 17135 / JCM 12973 / CCUG 54634 / M2)</name>
    <name type="common">Bacteroides plebeius</name>
    <dbReference type="NCBI Taxonomy" id="484018"/>
    <lineage>
        <taxon>Bacteria</taxon>
        <taxon>Pseudomonadati</taxon>
        <taxon>Bacteroidota</taxon>
        <taxon>Bacteroidia</taxon>
        <taxon>Bacteroidales</taxon>
        <taxon>Bacteroidaceae</taxon>
        <taxon>Phocaeicola</taxon>
    </lineage>
</organism>
<comment type="caution">
    <text evidence="2">The sequence shown here is derived from an EMBL/GenBank/DDBJ whole genome shotgun (WGS) entry which is preliminary data.</text>
</comment>
<dbReference type="GeneID" id="43183196"/>
<reference evidence="2 3" key="1">
    <citation type="submission" date="2008-08" db="EMBL/GenBank/DDBJ databases">
        <title>Draft genome sequence of Bacteroides plebeius (DSM 17135).</title>
        <authorList>
            <person name="Sudarsanam P."/>
            <person name="Ley R."/>
            <person name="Guruge J."/>
            <person name="Turnbaugh P.J."/>
            <person name="Mahowald M."/>
            <person name="Liep D."/>
            <person name="Gordon J."/>
        </authorList>
    </citation>
    <scope>NUCLEOTIDE SEQUENCE [LARGE SCALE GENOMIC DNA]</scope>
    <source>
        <strain evidence="3">DSM 17135 / JCM 12973 / M2</strain>
    </source>
</reference>